<evidence type="ECO:0000256" key="6">
    <source>
        <dbReference type="ARBA" id="ARBA00023315"/>
    </source>
</evidence>
<keyword evidence="6 8" id="KW-0012">Acyltransferase</keyword>
<evidence type="ECO:0000313" key="9">
    <source>
        <dbReference type="Proteomes" id="UP001196873"/>
    </source>
</evidence>
<keyword evidence="7" id="KW-1133">Transmembrane helix</keyword>
<keyword evidence="4" id="KW-0808">Transferase</keyword>
<dbReference type="EMBL" id="JAHXRF010000002">
    <property type="protein sequence ID" value="MBW4864768.1"/>
    <property type="molecule type" value="Genomic_DNA"/>
</dbReference>
<dbReference type="GO" id="GO:0005886">
    <property type="term" value="C:plasma membrane"/>
    <property type="evidence" value="ECO:0007669"/>
    <property type="project" value="UniProtKB-SubCell"/>
</dbReference>
<reference evidence="8" key="1">
    <citation type="submission" date="2021-07" db="EMBL/GenBank/DDBJ databases">
        <title>Genomic diversity and antimicrobial resistance of Prevotella spp. isolated from chronic lung disease airways.</title>
        <authorList>
            <person name="Webb K.A."/>
            <person name="Olagoke O.S."/>
            <person name="Baird T."/>
            <person name="Neill J."/>
            <person name="Pham A."/>
            <person name="Wells T.J."/>
            <person name="Ramsay K.A."/>
            <person name="Bell S.C."/>
            <person name="Sarovich D.S."/>
            <person name="Price E.P."/>
        </authorList>
    </citation>
    <scope>NUCLEOTIDE SEQUENCE</scope>
    <source>
        <strain evidence="8">SCHI0047.S.3</strain>
    </source>
</reference>
<evidence type="ECO:0000313" key="8">
    <source>
        <dbReference type="EMBL" id="MBW4864768.1"/>
    </source>
</evidence>
<keyword evidence="3" id="KW-0997">Cell inner membrane</keyword>
<sequence length="320" mass="38618">MKKALLYIAYTLAYGFWWVMSLLPLWVLYRLSDLLYYVITYVVRYRHDVIWNNLSTSFPEKSEAELREIEHQFYHWFCDYLVETVKLMSISKQQLMQRMTFTGMEQIHEILSEGQSIGVYLGHLGNWEWITSLPYWTSNGLCCQLYHPLENEYFDRLFKYVRELHGALCIPMQESLRKIITLSREGKPLIVGYISDQVPLWWNIHHWVDFLNHDTPVLTGAERIIKHTGQAFFYGHVTRVKRGHYNCEMRLISRNTKEMADFEITDLYYKELERSIKNQPELYLWSHNRWKRTREEFNKNWEVKNGKVVKRKKEQPQPQG</sequence>
<dbReference type="Pfam" id="PF03279">
    <property type="entry name" value="Lip_A_acyltrans"/>
    <property type="match status" value="1"/>
</dbReference>
<comment type="caution">
    <text evidence="8">The sequence shown here is derived from an EMBL/GenBank/DDBJ whole genome shotgun (WGS) entry which is preliminary data.</text>
</comment>
<evidence type="ECO:0000256" key="4">
    <source>
        <dbReference type="ARBA" id="ARBA00022679"/>
    </source>
</evidence>
<evidence type="ECO:0000256" key="1">
    <source>
        <dbReference type="ARBA" id="ARBA00004533"/>
    </source>
</evidence>
<evidence type="ECO:0000256" key="7">
    <source>
        <dbReference type="SAM" id="Phobius"/>
    </source>
</evidence>
<protein>
    <submittedName>
        <fullName evidence="8">Lysophospholipid acyltransferase family protein</fullName>
    </submittedName>
</protein>
<keyword evidence="7" id="KW-0812">Transmembrane</keyword>
<comment type="subcellular location">
    <subcellularLocation>
        <location evidence="1">Cell inner membrane</location>
    </subcellularLocation>
</comment>
<dbReference type="RefSeq" id="WP_219427010.1">
    <property type="nucleotide sequence ID" value="NZ_JAHXQY010000042.1"/>
</dbReference>
<evidence type="ECO:0000256" key="2">
    <source>
        <dbReference type="ARBA" id="ARBA00022475"/>
    </source>
</evidence>
<feature type="transmembrane region" description="Helical" evidence="7">
    <location>
        <begin position="7"/>
        <end position="29"/>
    </location>
</feature>
<keyword evidence="5 7" id="KW-0472">Membrane</keyword>
<dbReference type="CDD" id="cd07984">
    <property type="entry name" value="LPLAT_LABLAT-like"/>
    <property type="match status" value="1"/>
</dbReference>
<keyword evidence="2" id="KW-1003">Cell membrane</keyword>
<evidence type="ECO:0000256" key="3">
    <source>
        <dbReference type="ARBA" id="ARBA00022519"/>
    </source>
</evidence>
<proteinExistence type="predicted"/>
<dbReference type="InterPro" id="IPR004960">
    <property type="entry name" value="LipA_acyltrans"/>
</dbReference>
<evidence type="ECO:0000256" key="5">
    <source>
        <dbReference type="ARBA" id="ARBA00023136"/>
    </source>
</evidence>
<dbReference type="GO" id="GO:0009247">
    <property type="term" value="P:glycolipid biosynthetic process"/>
    <property type="evidence" value="ECO:0007669"/>
    <property type="project" value="UniProtKB-ARBA"/>
</dbReference>
<dbReference type="AlphaFoldDB" id="A0AAW4NSE8"/>
<dbReference type="PANTHER" id="PTHR30606">
    <property type="entry name" value="LIPID A BIOSYNTHESIS LAUROYL ACYLTRANSFERASE"/>
    <property type="match status" value="1"/>
</dbReference>
<dbReference type="Proteomes" id="UP001196873">
    <property type="component" value="Unassembled WGS sequence"/>
</dbReference>
<gene>
    <name evidence="8" type="ORF">KZY68_01780</name>
</gene>
<name>A0AAW4NSE8_9BACT</name>
<dbReference type="PANTHER" id="PTHR30606:SF10">
    <property type="entry name" value="PHOSPHATIDYLINOSITOL MANNOSIDE ACYLTRANSFERASE"/>
    <property type="match status" value="1"/>
</dbReference>
<organism evidence="8 9">
    <name type="scientific">Segatella salivae</name>
    <dbReference type="NCBI Taxonomy" id="228604"/>
    <lineage>
        <taxon>Bacteria</taxon>
        <taxon>Pseudomonadati</taxon>
        <taxon>Bacteroidota</taxon>
        <taxon>Bacteroidia</taxon>
        <taxon>Bacteroidales</taxon>
        <taxon>Prevotellaceae</taxon>
        <taxon>Segatella</taxon>
    </lineage>
</organism>
<accession>A0AAW4NSE8</accession>
<dbReference type="GO" id="GO:0016746">
    <property type="term" value="F:acyltransferase activity"/>
    <property type="evidence" value="ECO:0007669"/>
    <property type="project" value="UniProtKB-KW"/>
</dbReference>